<keyword evidence="7" id="KW-0406">Ion transport</keyword>
<keyword evidence="12" id="KW-1185">Reference proteome</keyword>
<evidence type="ECO:0000256" key="6">
    <source>
        <dbReference type="ARBA" id="ARBA00022989"/>
    </source>
</evidence>
<evidence type="ECO:0000256" key="3">
    <source>
        <dbReference type="ARBA" id="ARBA00022449"/>
    </source>
</evidence>
<feature type="transmembrane region" description="Helical" evidence="9">
    <location>
        <begin position="304"/>
        <end position="324"/>
    </location>
</feature>
<dbReference type="Pfam" id="PF03471">
    <property type="entry name" value="CorC_HlyC"/>
    <property type="match status" value="1"/>
</dbReference>
<dbReference type="Gene3D" id="1.20.1530.20">
    <property type="match status" value="1"/>
</dbReference>
<dbReference type="PANTHER" id="PTHR32507">
    <property type="entry name" value="NA(+)/H(+) ANTIPORTER 1"/>
    <property type="match status" value="1"/>
</dbReference>
<comment type="subcellular location">
    <subcellularLocation>
        <location evidence="1">Cell membrane</location>
        <topology evidence="1">Multi-pass membrane protein</topology>
    </subcellularLocation>
</comment>
<dbReference type="Pfam" id="PF00999">
    <property type="entry name" value="Na_H_Exchanger"/>
    <property type="match status" value="1"/>
</dbReference>
<keyword evidence="4" id="KW-1003">Cell membrane</keyword>
<evidence type="ECO:0000256" key="4">
    <source>
        <dbReference type="ARBA" id="ARBA00022475"/>
    </source>
</evidence>
<evidence type="ECO:0000256" key="8">
    <source>
        <dbReference type="ARBA" id="ARBA00023136"/>
    </source>
</evidence>
<sequence length="597" mass="64178">MASLDSVSIAILLGAVLVMAGILSSLLALRFGAPLLLVFLLIGMLAGDSGPGRLQFDDVRTTYLVGSVALALILFDGGLKTRFPSIRTVLAPSMMLATIGVLLTALITAPVARYVLDLNWTESLLVGAVVASTDAAAVFLLVHTQGLRLRPRVGATLEAESGTNDPFAIFLTLMLVEFISVGQSSASHIAMEFLQEALLGAIIGVIGGRLVVLALNHVALPQGLHAPFVTTAALVIFGGSQIVHASGFLAVYLAGIIIGNRPTRAHNSVVTFLDAATWLAQIVMFVLLGLLVSPHRLLSSVGGAVLVAFALMLVARPLAVMICLAPFKFNWREKVFIAWTGLRGAVAIFLASIPMLVGLSKAYLYFDVAFVVVIISLLLQGWTLAPAARRLHVALPRAERGPRRVELDLPGQLEQQLVGYPVRPKSLYFRRGLIPSWSKPTLVIRDERILTPVEADPIAPGDYLYLLAPPERAEALDRFFVDMAPSTAPDPHLLGDFMVSGEHTLGELAEIYAVKVDEQQAKLTLSDYFDVYLDHAPKEGAELTLDSIVLVARNIGGGRVNVVGLRLPEDEEVVVPRTRMQTIRRKLADIWASVAGV</sequence>
<dbReference type="PANTHER" id="PTHR32507:SF7">
    <property type="entry name" value="K(+)_H(+) ANTIPORTER NHAP2"/>
    <property type="match status" value="1"/>
</dbReference>
<evidence type="ECO:0000256" key="9">
    <source>
        <dbReference type="SAM" id="Phobius"/>
    </source>
</evidence>
<dbReference type="NCBIfam" id="NF003714">
    <property type="entry name" value="PRK05326.1-1"/>
    <property type="match status" value="1"/>
</dbReference>
<feature type="transmembrane region" description="Helical" evidence="9">
    <location>
        <begin position="336"/>
        <end position="357"/>
    </location>
</feature>
<feature type="transmembrane region" description="Helical" evidence="9">
    <location>
        <begin position="89"/>
        <end position="112"/>
    </location>
</feature>
<keyword evidence="3" id="KW-0050">Antiport</keyword>
<dbReference type="SUPFAM" id="SSF56176">
    <property type="entry name" value="FAD-binding/transporter-associated domain-like"/>
    <property type="match status" value="1"/>
</dbReference>
<evidence type="ECO:0000259" key="10">
    <source>
        <dbReference type="SMART" id="SM01091"/>
    </source>
</evidence>
<proteinExistence type="predicted"/>
<evidence type="ECO:0000256" key="2">
    <source>
        <dbReference type="ARBA" id="ARBA00022448"/>
    </source>
</evidence>
<reference evidence="12" key="1">
    <citation type="journal article" date="2021" name="ISME J.">
        <title>Evolutionary origin and ecological implication of a unique nif island in free-living Bradyrhizobium lineages.</title>
        <authorList>
            <person name="Tao J."/>
        </authorList>
    </citation>
    <scope>NUCLEOTIDE SEQUENCE [LARGE SCALE GENOMIC DNA]</scope>
    <source>
        <strain evidence="12">SZCCT0434</strain>
    </source>
</reference>
<organism evidence="11 12">
    <name type="scientific">Bradyrhizobium jicamae</name>
    <dbReference type="NCBI Taxonomy" id="280332"/>
    <lineage>
        <taxon>Bacteria</taxon>
        <taxon>Pseudomonadati</taxon>
        <taxon>Pseudomonadota</taxon>
        <taxon>Alphaproteobacteria</taxon>
        <taxon>Hyphomicrobiales</taxon>
        <taxon>Nitrobacteraceae</taxon>
        <taxon>Bradyrhizobium</taxon>
    </lineage>
</organism>
<dbReference type="NCBIfam" id="NF003716">
    <property type="entry name" value="PRK05326.1-3"/>
    <property type="match status" value="1"/>
</dbReference>
<dbReference type="InterPro" id="IPR036318">
    <property type="entry name" value="FAD-bd_PCMH-like_sf"/>
</dbReference>
<evidence type="ECO:0000256" key="1">
    <source>
        <dbReference type="ARBA" id="ARBA00004651"/>
    </source>
</evidence>
<keyword evidence="6 9" id="KW-1133">Transmembrane helix</keyword>
<dbReference type="InterPro" id="IPR038770">
    <property type="entry name" value="Na+/solute_symporter_sf"/>
</dbReference>
<dbReference type="Proteomes" id="UP001315278">
    <property type="component" value="Unassembled WGS sequence"/>
</dbReference>
<keyword evidence="5 9" id="KW-0812">Transmembrane</keyword>
<dbReference type="EMBL" id="JAFCJH010000002">
    <property type="protein sequence ID" value="MBR0794423.1"/>
    <property type="molecule type" value="Genomic_DNA"/>
</dbReference>
<dbReference type="SMART" id="SM01091">
    <property type="entry name" value="CorC_HlyC"/>
    <property type="match status" value="1"/>
</dbReference>
<protein>
    <submittedName>
        <fullName evidence="11">Potassium/proton antiporter</fullName>
    </submittedName>
</protein>
<feature type="transmembrane region" description="Helical" evidence="9">
    <location>
        <begin position="6"/>
        <end position="24"/>
    </location>
</feature>
<keyword evidence="2" id="KW-0813">Transport</keyword>
<name>A0ABS5FCB6_9BRAD</name>
<feature type="transmembrane region" description="Helical" evidence="9">
    <location>
        <begin position="363"/>
        <end position="385"/>
    </location>
</feature>
<dbReference type="InterPro" id="IPR005170">
    <property type="entry name" value="Transptr-assoc_dom"/>
</dbReference>
<dbReference type="RefSeq" id="WP_212394247.1">
    <property type="nucleotide sequence ID" value="NZ_JAFCJH010000002.1"/>
</dbReference>
<evidence type="ECO:0000256" key="7">
    <source>
        <dbReference type="ARBA" id="ARBA00023065"/>
    </source>
</evidence>
<feature type="transmembrane region" description="Helical" evidence="9">
    <location>
        <begin position="59"/>
        <end position="77"/>
    </location>
</feature>
<dbReference type="InterPro" id="IPR006153">
    <property type="entry name" value="Cation/H_exchanger_TM"/>
</dbReference>
<evidence type="ECO:0000313" key="11">
    <source>
        <dbReference type="EMBL" id="MBR0794423.1"/>
    </source>
</evidence>
<feature type="transmembrane region" description="Helical" evidence="9">
    <location>
        <begin position="31"/>
        <end position="47"/>
    </location>
</feature>
<evidence type="ECO:0000313" key="12">
    <source>
        <dbReference type="Proteomes" id="UP001315278"/>
    </source>
</evidence>
<feature type="transmembrane region" description="Helical" evidence="9">
    <location>
        <begin position="232"/>
        <end position="258"/>
    </location>
</feature>
<feature type="transmembrane region" description="Helical" evidence="9">
    <location>
        <begin position="270"/>
        <end position="292"/>
    </location>
</feature>
<comment type="caution">
    <text evidence="11">The sequence shown here is derived from an EMBL/GenBank/DDBJ whole genome shotgun (WGS) entry which is preliminary data.</text>
</comment>
<gene>
    <name evidence="11" type="ORF">JQ615_03370</name>
</gene>
<feature type="transmembrane region" description="Helical" evidence="9">
    <location>
        <begin position="197"/>
        <end position="220"/>
    </location>
</feature>
<dbReference type="NCBIfam" id="NF003715">
    <property type="entry name" value="PRK05326.1-2"/>
    <property type="match status" value="1"/>
</dbReference>
<keyword evidence="8 9" id="KW-0472">Membrane</keyword>
<accession>A0ABS5FCB6</accession>
<evidence type="ECO:0000256" key="5">
    <source>
        <dbReference type="ARBA" id="ARBA00022692"/>
    </source>
</evidence>
<feature type="transmembrane region" description="Helical" evidence="9">
    <location>
        <begin position="124"/>
        <end position="142"/>
    </location>
</feature>
<feature type="domain" description="Transporter-associated" evidence="10">
    <location>
        <begin position="490"/>
        <end position="569"/>
    </location>
</feature>